<organism evidence="2 3">
    <name type="scientific">Streptomyces gibsoniae</name>
    <dbReference type="NCBI Taxonomy" id="3075529"/>
    <lineage>
        <taxon>Bacteria</taxon>
        <taxon>Bacillati</taxon>
        <taxon>Actinomycetota</taxon>
        <taxon>Actinomycetes</taxon>
        <taxon>Kitasatosporales</taxon>
        <taxon>Streptomycetaceae</taxon>
        <taxon>Streptomyces</taxon>
    </lineage>
</organism>
<gene>
    <name evidence="2" type="ORF">RM764_10155</name>
</gene>
<keyword evidence="3" id="KW-1185">Reference proteome</keyword>
<name>A0ABU2TR16_9ACTN</name>
<evidence type="ECO:0000313" key="2">
    <source>
        <dbReference type="EMBL" id="MDT0463376.1"/>
    </source>
</evidence>
<dbReference type="RefSeq" id="WP_311694207.1">
    <property type="nucleotide sequence ID" value="NZ_JAVREY010000008.1"/>
</dbReference>
<proteinExistence type="predicted"/>
<evidence type="ECO:0000256" key="1">
    <source>
        <dbReference type="SAM" id="MobiDB-lite"/>
    </source>
</evidence>
<feature type="region of interest" description="Disordered" evidence="1">
    <location>
        <begin position="1"/>
        <end position="48"/>
    </location>
</feature>
<dbReference type="EMBL" id="JAVREY010000008">
    <property type="protein sequence ID" value="MDT0463376.1"/>
    <property type="molecule type" value="Genomic_DNA"/>
</dbReference>
<comment type="caution">
    <text evidence="2">The sequence shown here is derived from an EMBL/GenBank/DDBJ whole genome shotgun (WGS) entry which is preliminary data.</text>
</comment>
<reference evidence="3" key="1">
    <citation type="submission" date="2023-07" db="EMBL/GenBank/DDBJ databases">
        <title>30 novel species of actinomycetes from the DSMZ collection.</title>
        <authorList>
            <person name="Nouioui I."/>
        </authorList>
    </citation>
    <scope>NUCLEOTIDE SEQUENCE [LARGE SCALE GENOMIC DNA]</scope>
    <source>
        <strain evidence="3">DSM 41699</strain>
    </source>
</reference>
<protein>
    <submittedName>
        <fullName evidence="2">Uncharacterized protein</fullName>
    </submittedName>
</protein>
<dbReference type="Proteomes" id="UP001183809">
    <property type="component" value="Unassembled WGS sequence"/>
</dbReference>
<accession>A0ABU2TR16</accession>
<evidence type="ECO:0000313" key="3">
    <source>
        <dbReference type="Proteomes" id="UP001183809"/>
    </source>
</evidence>
<sequence>MTTEHRVPRAAGARTDGRIPTIDDGTTGILKRISGGPTLGRPSRKAYQ</sequence>